<dbReference type="AlphaFoldDB" id="A0A5M3YRN6"/>
<keyword evidence="2" id="KW-1185">Reference proteome</keyword>
<sequence>MSGLEYVLPLLDSAGQKVIAHYMGDAAAGDFTAALKEFLTCFTEYSYIEPLVPPAYAPAPALIGWRTNPSKSVGIFYHIYPDIAAAIEQNGFKDVMVAEAGLDRPVVLNVNTTATEARVRARLGAGWPARMRKKLLTDSDTNPFYGGRATQLSRKEVGRQCAGTMAKSRRAQGFAGAVLLRVIGLARACGVYELSVADVLEIMAHAWLYEQLARQFLAALLGLHGFNLTRYGFRLPNGHTLGTRKNDMLPSEGVAGYFIHVGAIVHGKPVLSYPAAAAELQDVEVRLGRQTTQAPAGTPGVGIEVVEHEPILMDSAMATALFFRPANRRKRTVTRDLTVGVLREVGYGLMPRGVVAKMEGARQRARRHDVHGNALWQSQDAEPIQVRVVRHRGSKRLVAWISTIGDYHWDWPPAGVFGRPCACRQADPAKRIVNRRFRGIPVTDVFCHSLAAAQAQPAVAPDALQFHWVTGDLPLAMQKTGTTATNVYVQVRGECLYCAANNAVAYGCGLVIAGGI</sequence>
<gene>
    <name evidence="1" type="ORF">ATEIFO6365_0004079900</name>
</gene>
<dbReference type="EMBL" id="BLJY01000004">
    <property type="protein sequence ID" value="GFF15680.1"/>
    <property type="molecule type" value="Genomic_DNA"/>
</dbReference>
<organism evidence="1 2">
    <name type="scientific">Aspergillus terreus</name>
    <dbReference type="NCBI Taxonomy" id="33178"/>
    <lineage>
        <taxon>Eukaryota</taxon>
        <taxon>Fungi</taxon>
        <taxon>Dikarya</taxon>
        <taxon>Ascomycota</taxon>
        <taxon>Pezizomycotina</taxon>
        <taxon>Eurotiomycetes</taxon>
        <taxon>Eurotiomycetidae</taxon>
        <taxon>Eurotiales</taxon>
        <taxon>Aspergillaceae</taxon>
        <taxon>Aspergillus</taxon>
        <taxon>Aspergillus subgen. Circumdati</taxon>
    </lineage>
</organism>
<reference evidence="1 2" key="1">
    <citation type="submission" date="2020-01" db="EMBL/GenBank/DDBJ databases">
        <title>Aspergillus terreus IFO 6365 whole genome shotgun sequence.</title>
        <authorList>
            <person name="Kanamasa S."/>
            <person name="Takahashi H."/>
        </authorList>
    </citation>
    <scope>NUCLEOTIDE SEQUENCE [LARGE SCALE GENOMIC DNA]</scope>
    <source>
        <strain evidence="1 2">IFO 6365</strain>
    </source>
</reference>
<name>A0A5M3YRN6_ASPTE</name>
<evidence type="ECO:0000313" key="2">
    <source>
        <dbReference type="Proteomes" id="UP000452235"/>
    </source>
</evidence>
<evidence type="ECO:0000313" key="1">
    <source>
        <dbReference type="EMBL" id="GFF15680.1"/>
    </source>
</evidence>
<dbReference type="Proteomes" id="UP000452235">
    <property type="component" value="Unassembled WGS sequence"/>
</dbReference>
<proteinExistence type="predicted"/>
<comment type="caution">
    <text evidence="1">The sequence shown here is derived from an EMBL/GenBank/DDBJ whole genome shotgun (WGS) entry which is preliminary data.</text>
</comment>
<protein>
    <submittedName>
        <fullName evidence="1">Uncharacterized protein</fullName>
    </submittedName>
</protein>
<accession>A0A5M3YRN6</accession>
<dbReference type="VEuPathDB" id="FungiDB:ATEG_04804"/>
<dbReference type="OrthoDB" id="4428833at2759"/>